<dbReference type="Gene3D" id="3.40.50.300">
    <property type="entry name" value="P-loop containing nucleotide triphosphate hydrolases"/>
    <property type="match status" value="1"/>
</dbReference>
<sequence length="542" mass="61506">MVAFAIQKGLEISSIQRYISAFPKEIVKLAVAQNSVAHSHVGPWYPTLFFAVERKSPQLIRLLCEAGANPNFRSYPSGITLLCYIIISAEYELVDMTDCLVAALAMGADPEGIPRDMWVNYLQSPTRQAPKQRSSPTDEVLYQTEVRDALCRNLTLMQRYYLYKASIMGKPSPRMLQVASAFDFLPLFETYYHIIGQSQATEHVLRSLVSHYVYDADKPLVLALTGMSGHGKTELAKQMGDLLSLPLHRVDMTEMKHETDLFGPKIPYQGHQIGSQLNNFLAQQTGRRCVIFLDEFDKTTGNVRQSMLLLLESGLYQDRRTGKPLDCKRIIWIMAANLGDAMIQNWWDVNSEDDVIAAGQVLSYEELQRDLERLYTTTLGAPLTGRISAIIPFVPFDNGEQAVTTYKFLRELWHLVREPINVEAKKFARHTYLKFVDDGALATHLARKHYVPELGARSLEKAVQREVRARLAYKQMEGREAFTDRMNNLPLTCFEVRLVRSGKANDQTGNEVVEVVEKGSRRIIPQQPTVLVKKQSLEDEEL</sequence>
<dbReference type="AlphaFoldDB" id="A0AA43QGQ6"/>
<dbReference type="GO" id="GO:0034605">
    <property type="term" value="P:cellular response to heat"/>
    <property type="evidence" value="ECO:0007669"/>
    <property type="project" value="TreeGrafter"/>
</dbReference>
<dbReference type="Proteomes" id="UP001161017">
    <property type="component" value="Unassembled WGS sequence"/>
</dbReference>
<dbReference type="PRINTS" id="PR00300">
    <property type="entry name" value="CLPPROTEASEA"/>
</dbReference>
<dbReference type="GO" id="GO:0005524">
    <property type="term" value="F:ATP binding"/>
    <property type="evidence" value="ECO:0007669"/>
    <property type="project" value="UniProtKB-KW"/>
</dbReference>
<evidence type="ECO:0000256" key="2">
    <source>
        <dbReference type="ARBA" id="ARBA00022840"/>
    </source>
</evidence>
<dbReference type="InterPro" id="IPR001270">
    <property type="entry name" value="ClpA/B"/>
</dbReference>
<comment type="caution">
    <text evidence="4">The sequence shown here is derived from an EMBL/GenBank/DDBJ whole genome shotgun (WGS) entry which is preliminary data.</text>
</comment>
<dbReference type="Gene3D" id="1.25.40.20">
    <property type="entry name" value="Ankyrin repeat-containing domain"/>
    <property type="match status" value="1"/>
</dbReference>
<gene>
    <name evidence="4" type="ORF">OHK93_005449</name>
</gene>
<name>A0AA43QGQ6_9LECA</name>
<dbReference type="InterPro" id="IPR003959">
    <property type="entry name" value="ATPase_AAA_core"/>
</dbReference>
<dbReference type="Pfam" id="PF10431">
    <property type="entry name" value="ClpB_D2-small"/>
    <property type="match status" value="1"/>
</dbReference>
<evidence type="ECO:0000259" key="3">
    <source>
        <dbReference type="SMART" id="SM00382"/>
    </source>
</evidence>
<evidence type="ECO:0000256" key="1">
    <source>
        <dbReference type="ARBA" id="ARBA00022741"/>
    </source>
</evidence>
<dbReference type="SMART" id="SM00382">
    <property type="entry name" value="AAA"/>
    <property type="match status" value="1"/>
</dbReference>
<dbReference type="InterPro" id="IPR036770">
    <property type="entry name" value="Ankyrin_rpt-contain_sf"/>
</dbReference>
<organism evidence="4 5">
    <name type="scientific">Ramalina farinacea</name>
    <dbReference type="NCBI Taxonomy" id="258253"/>
    <lineage>
        <taxon>Eukaryota</taxon>
        <taxon>Fungi</taxon>
        <taxon>Dikarya</taxon>
        <taxon>Ascomycota</taxon>
        <taxon>Pezizomycotina</taxon>
        <taxon>Lecanoromycetes</taxon>
        <taxon>OSLEUM clade</taxon>
        <taxon>Lecanoromycetidae</taxon>
        <taxon>Lecanorales</taxon>
        <taxon>Lecanorineae</taxon>
        <taxon>Ramalinaceae</taxon>
        <taxon>Ramalina</taxon>
    </lineage>
</organism>
<dbReference type="InterPro" id="IPR003593">
    <property type="entry name" value="AAA+_ATPase"/>
</dbReference>
<dbReference type="GO" id="GO:0016887">
    <property type="term" value="F:ATP hydrolysis activity"/>
    <property type="evidence" value="ECO:0007669"/>
    <property type="project" value="InterPro"/>
</dbReference>
<evidence type="ECO:0000313" key="5">
    <source>
        <dbReference type="Proteomes" id="UP001161017"/>
    </source>
</evidence>
<protein>
    <recommendedName>
        <fullName evidence="3">AAA+ ATPase domain-containing protein</fullName>
    </recommendedName>
</protein>
<dbReference type="EMBL" id="JAPUFD010000003">
    <property type="protein sequence ID" value="MDI1486223.1"/>
    <property type="molecule type" value="Genomic_DNA"/>
</dbReference>
<dbReference type="InterPro" id="IPR027417">
    <property type="entry name" value="P-loop_NTPase"/>
</dbReference>
<keyword evidence="2" id="KW-0067">ATP-binding</keyword>
<dbReference type="GO" id="GO:0005737">
    <property type="term" value="C:cytoplasm"/>
    <property type="evidence" value="ECO:0007669"/>
    <property type="project" value="TreeGrafter"/>
</dbReference>
<feature type="domain" description="AAA+ ATPase" evidence="3">
    <location>
        <begin position="218"/>
        <end position="362"/>
    </location>
</feature>
<dbReference type="PANTHER" id="PTHR11638:SF18">
    <property type="entry name" value="HEAT SHOCK PROTEIN 104"/>
    <property type="match status" value="1"/>
</dbReference>
<dbReference type="SUPFAM" id="SSF52540">
    <property type="entry name" value="P-loop containing nucleoside triphosphate hydrolases"/>
    <property type="match status" value="1"/>
</dbReference>
<accession>A0AA43QGQ6</accession>
<dbReference type="InterPro" id="IPR050130">
    <property type="entry name" value="ClpA_ClpB"/>
</dbReference>
<dbReference type="PANTHER" id="PTHR11638">
    <property type="entry name" value="ATP-DEPENDENT CLP PROTEASE"/>
    <property type="match status" value="1"/>
</dbReference>
<keyword evidence="1" id="KW-0547">Nucleotide-binding</keyword>
<evidence type="ECO:0000313" key="4">
    <source>
        <dbReference type="EMBL" id="MDI1486223.1"/>
    </source>
</evidence>
<reference evidence="4" key="1">
    <citation type="journal article" date="2023" name="Genome Biol. Evol.">
        <title>First Whole Genome Sequence and Flow Cytometry Genome Size Data for the Lichen-Forming Fungus Ramalina farinacea (Ascomycota).</title>
        <authorList>
            <person name="Llewellyn T."/>
            <person name="Mian S."/>
            <person name="Hill R."/>
            <person name="Leitch I.J."/>
            <person name="Gaya E."/>
        </authorList>
    </citation>
    <scope>NUCLEOTIDE SEQUENCE</scope>
    <source>
        <strain evidence="4">LIQ254RAFAR</strain>
    </source>
</reference>
<keyword evidence="5" id="KW-1185">Reference proteome</keyword>
<proteinExistence type="predicted"/>
<dbReference type="InterPro" id="IPR019489">
    <property type="entry name" value="Clp_ATPase_C"/>
</dbReference>
<dbReference type="Pfam" id="PF07724">
    <property type="entry name" value="AAA_2"/>
    <property type="match status" value="1"/>
</dbReference>